<protein>
    <submittedName>
        <fullName evidence="4">RNA-binding S4 domain-containing protein</fullName>
    </submittedName>
</protein>
<feature type="domain" description="RNA-binding S4" evidence="3">
    <location>
        <begin position="16"/>
        <end position="78"/>
    </location>
</feature>
<feature type="compositionally biased region" description="Acidic residues" evidence="2">
    <location>
        <begin position="107"/>
        <end position="123"/>
    </location>
</feature>
<dbReference type="PROSITE" id="PS50889">
    <property type="entry name" value="S4"/>
    <property type="match status" value="1"/>
</dbReference>
<evidence type="ECO:0000313" key="4">
    <source>
        <dbReference type="EMBL" id="RYB07638.1"/>
    </source>
</evidence>
<dbReference type="InterPro" id="IPR036986">
    <property type="entry name" value="S4_RNA-bd_sf"/>
</dbReference>
<reference evidence="4 5" key="1">
    <citation type="submission" date="2018-09" db="EMBL/GenBank/DDBJ databases">
        <authorList>
            <person name="Grouzdev D.S."/>
            <person name="Krutkina M.S."/>
        </authorList>
    </citation>
    <scope>NUCLEOTIDE SEQUENCE [LARGE SCALE GENOMIC DNA]</scope>
    <source>
        <strain evidence="4 5">RmlP001</strain>
    </source>
</reference>
<keyword evidence="5" id="KW-1185">Reference proteome</keyword>
<dbReference type="Pfam" id="PF01479">
    <property type="entry name" value="S4"/>
    <property type="match status" value="1"/>
</dbReference>
<dbReference type="SUPFAM" id="SSF55174">
    <property type="entry name" value="Alpha-L RNA-binding motif"/>
    <property type="match status" value="1"/>
</dbReference>
<proteinExistence type="predicted"/>
<dbReference type="InterPro" id="IPR002942">
    <property type="entry name" value="S4_RNA-bd"/>
</dbReference>
<dbReference type="OrthoDB" id="9797176at2"/>
<feature type="region of interest" description="Disordered" evidence="2">
    <location>
        <begin position="80"/>
        <end position="123"/>
    </location>
</feature>
<evidence type="ECO:0000259" key="3">
    <source>
        <dbReference type="SMART" id="SM00363"/>
    </source>
</evidence>
<reference evidence="4 5" key="2">
    <citation type="submission" date="2019-02" db="EMBL/GenBank/DDBJ databases">
        <title>'Lichenibacterium ramalinii' gen. nov. sp. nov., 'Lichenibacterium minor' gen. nov. sp. nov.</title>
        <authorList>
            <person name="Pankratov T."/>
        </authorList>
    </citation>
    <scope>NUCLEOTIDE SEQUENCE [LARGE SCALE GENOMIC DNA]</scope>
    <source>
        <strain evidence="4 5">RmlP001</strain>
    </source>
</reference>
<dbReference type="Proteomes" id="UP000289411">
    <property type="component" value="Unassembled WGS sequence"/>
</dbReference>
<dbReference type="Gene3D" id="3.10.290.10">
    <property type="entry name" value="RNA-binding S4 domain"/>
    <property type="match status" value="1"/>
</dbReference>
<dbReference type="CDD" id="cd00165">
    <property type="entry name" value="S4"/>
    <property type="match status" value="1"/>
</dbReference>
<dbReference type="EMBL" id="QYBC01000001">
    <property type="protein sequence ID" value="RYB07638.1"/>
    <property type="molecule type" value="Genomic_DNA"/>
</dbReference>
<dbReference type="GO" id="GO:0003723">
    <property type="term" value="F:RNA binding"/>
    <property type="evidence" value="ECO:0007669"/>
    <property type="project" value="UniProtKB-KW"/>
</dbReference>
<dbReference type="RefSeq" id="WP_129217107.1">
    <property type="nucleotide sequence ID" value="NZ_QYBC01000001.1"/>
</dbReference>
<name>A0A4Q2RGN8_9HYPH</name>
<comment type="caution">
    <text evidence="4">The sequence shown here is derived from an EMBL/GenBank/DDBJ whole genome shotgun (WGS) entry which is preliminary data.</text>
</comment>
<sequence>MPGTAPPPAGPEPARQRLDKWLWFTRVVKTRSLAARLVTEGHVRVNSVRVETAAKAVKPGDVVTVALERHVRVLKVLSSGERRGPAPEARTLYEDLAPRPAATPGDDAGEGPDDEAEADGTED</sequence>
<organism evidence="4 5">
    <name type="scientific">Lichenibacterium ramalinae</name>
    <dbReference type="NCBI Taxonomy" id="2316527"/>
    <lineage>
        <taxon>Bacteria</taxon>
        <taxon>Pseudomonadati</taxon>
        <taxon>Pseudomonadota</taxon>
        <taxon>Alphaproteobacteria</taxon>
        <taxon>Hyphomicrobiales</taxon>
        <taxon>Lichenihabitantaceae</taxon>
        <taxon>Lichenibacterium</taxon>
    </lineage>
</organism>
<evidence type="ECO:0000256" key="2">
    <source>
        <dbReference type="SAM" id="MobiDB-lite"/>
    </source>
</evidence>
<dbReference type="AlphaFoldDB" id="A0A4Q2RGN8"/>
<keyword evidence="1" id="KW-0694">RNA-binding</keyword>
<evidence type="ECO:0000313" key="5">
    <source>
        <dbReference type="Proteomes" id="UP000289411"/>
    </source>
</evidence>
<dbReference type="SMART" id="SM00363">
    <property type="entry name" value="S4"/>
    <property type="match status" value="1"/>
</dbReference>
<evidence type="ECO:0000256" key="1">
    <source>
        <dbReference type="PROSITE-ProRule" id="PRU00182"/>
    </source>
</evidence>
<accession>A0A4Q2RGN8</accession>
<feature type="compositionally biased region" description="Basic and acidic residues" evidence="2">
    <location>
        <begin position="80"/>
        <end position="97"/>
    </location>
</feature>
<gene>
    <name evidence="4" type="ORF">D3272_00450</name>
</gene>